<sequence>MLYLAFTTHRMLGVFNAKAHSMHYPILMPEQLPAMLRSLRQRAGLTQAQLAERLGISQQSYARLEARPAATSVARLSKLLRVLNAELVIHTRDDQPTAVSDEAW</sequence>
<dbReference type="GO" id="GO:0003677">
    <property type="term" value="F:DNA binding"/>
    <property type="evidence" value="ECO:0007669"/>
    <property type="project" value="InterPro"/>
</dbReference>
<reference evidence="2 3" key="1">
    <citation type="submission" date="2018-05" db="EMBL/GenBank/DDBJ databases">
        <title>Genomic Encyclopedia of Type Strains, Phase IV (KMG-IV): sequencing the most valuable type-strain genomes for metagenomic binning, comparative biology and taxonomic classification.</title>
        <authorList>
            <person name="Goeker M."/>
        </authorList>
    </citation>
    <scope>NUCLEOTIDE SEQUENCE [LARGE SCALE GENOMIC DNA]</scope>
    <source>
        <strain evidence="2 3">DSM 29661</strain>
    </source>
</reference>
<dbReference type="SUPFAM" id="SSF47413">
    <property type="entry name" value="lambda repressor-like DNA-binding domains"/>
    <property type="match status" value="1"/>
</dbReference>
<dbReference type="CDD" id="cd00093">
    <property type="entry name" value="HTH_XRE"/>
    <property type="match status" value="1"/>
</dbReference>
<evidence type="ECO:0000313" key="2">
    <source>
        <dbReference type="EMBL" id="PXX73425.1"/>
    </source>
</evidence>
<keyword evidence="3" id="KW-1185">Reference proteome</keyword>
<dbReference type="InterPro" id="IPR001387">
    <property type="entry name" value="Cro/C1-type_HTH"/>
</dbReference>
<dbReference type="PROSITE" id="PS50943">
    <property type="entry name" value="HTH_CROC1"/>
    <property type="match status" value="1"/>
</dbReference>
<feature type="domain" description="HTH cro/C1-type" evidence="1">
    <location>
        <begin position="36"/>
        <end position="90"/>
    </location>
</feature>
<name>A0A318KDD2_9NEIS</name>
<dbReference type="AlphaFoldDB" id="A0A318KDD2"/>
<protein>
    <submittedName>
        <fullName evidence="2">Helix-turn-helix protein</fullName>
    </submittedName>
</protein>
<evidence type="ECO:0000313" key="3">
    <source>
        <dbReference type="Proteomes" id="UP000247555"/>
    </source>
</evidence>
<gene>
    <name evidence="2" type="ORF">DFR34_1427</name>
</gene>
<organism evidence="2 3">
    <name type="scientific">Rivihabitans pingtungensis</name>
    <dbReference type="NCBI Taxonomy" id="1054498"/>
    <lineage>
        <taxon>Bacteria</taxon>
        <taxon>Pseudomonadati</taxon>
        <taxon>Pseudomonadota</taxon>
        <taxon>Betaproteobacteria</taxon>
        <taxon>Neisseriales</taxon>
        <taxon>Aquaspirillaceae</taxon>
        <taxon>Rivihabitans</taxon>
    </lineage>
</organism>
<accession>A0A318KDD2</accession>
<dbReference type="Gene3D" id="1.10.260.40">
    <property type="entry name" value="lambda repressor-like DNA-binding domains"/>
    <property type="match status" value="1"/>
</dbReference>
<proteinExistence type="predicted"/>
<comment type="caution">
    <text evidence="2">The sequence shown here is derived from an EMBL/GenBank/DDBJ whole genome shotgun (WGS) entry which is preliminary data.</text>
</comment>
<dbReference type="EMBL" id="QJKI01000042">
    <property type="protein sequence ID" value="PXX73425.1"/>
    <property type="molecule type" value="Genomic_DNA"/>
</dbReference>
<dbReference type="SMART" id="SM00530">
    <property type="entry name" value="HTH_XRE"/>
    <property type="match status" value="1"/>
</dbReference>
<dbReference type="Pfam" id="PF01381">
    <property type="entry name" value="HTH_3"/>
    <property type="match status" value="1"/>
</dbReference>
<dbReference type="InterPro" id="IPR010982">
    <property type="entry name" value="Lambda_DNA-bd_dom_sf"/>
</dbReference>
<dbReference type="Proteomes" id="UP000247555">
    <property type="component" value="Unassembled WGS sequence"/>
</dbReference>
<evidence type="ECO:0000259" key="1">
    <source>
        <dbReference type="PROSITE" id="PS50943"/>
    </source>
</evidence>